<dbReference type="PROSITE" id="PS50885">
    <property type="entry name" value="HAMP"/>
    <property type="match status" value="1"/>
</dbReference>
<dbReference type="RefSeq" id="WP_204600627.1">
    <property type="nucleotide sequence ID" value="NZ_JBHSED010000003.1"/>
</dbReference>
<sequence length="593" mass="67825">MRTIRNLFVDAKLRTKFLLSITIIILITGLTISGINYWVSVGAIKRNSGEFSQYLIGQIGLNIDKLTTDVERMAFQQFRNSSLSEKLSQLPEAGESRYPRDKYINDFLNDLLFYEDYYLSVLIIDAQDQHYSIRRKGASKDNENLLERLDLNEIRDMRGRAHWYRGENDTLFMVKALYDIATTRYVGIIAIGVESNYIGSVLTRVHNLMDGDVLILDENNELFVAGGRSEAAQYYLSKTMHLSGTGKTDFDYGGKHYISNVLATDYDKWKIVQIIDVGQLTRGTESIKYWTISTLLVSLLFAFLLAARISKNITENIRVLLQRMSSFTLDFNHEVIVPRSRDEVGMLTVKFNTMAEKINDLFNSVYREKLLKQKAEYRTLQFEYKALQAQMNPHFLYNTLESIYSMAKIKGEEEIGELIYLLGKLLRESLGKKGDVITLREELEFIRNYLSIHSIIYGDRIEVDYATDEELGDCEVPKFILQPLVENAIVHGIEEKPGKALIRIACEEADGDLLLTVTDNGVGMEEEKIRRLLNPELYETAPSEKKKHTNVGVISVHKRIRILYGEGYGLEISSQVGEGTSVRVRLPRVQTAE</sequence>
<keyword evidence="7" id="KW-0547">Nucleotide-binding</keyword>
<keyword evidence="11 12" id="KW-0472">Membrane</keyword>
<dbReference type="SUPFAM" id="SSF55874">
    <property type="entry name" value="ATPase domain of HSP90 chaperone/DNA topoisomerase II/histidine kinase"/>
    <property type="match status" value="1"/>
</dbReference>
<keyword evidence="12" id="KW-0812">Transmembrane</keyword>
<evidence type="ECO:0000259" key="14">
    <source>
        <dbReference type="PROSITE" id="PS50885"/>
    </source>
</evidence>
<evidence type="ECO:0000256" key="2">
    <source>
        <dbReference type="ARBA" id="ARBA00004651"/>
    </source>
</evidence>
<dbReference type="Gene3D" id="6.10.340.10">
    <property type="match status" value="1"/>
</dbReference>
<dbReference type="InterPro" id="IPR036890">
    <property type="entry name" value="HATPase_C_sf"/>
</dbReference>
<dbReference type="Pfam" id="PF02518">
    <property type="entry name" value="HATPase_c"/>
    <property type="match status" value="1"/>
</dbReference>
<evidence type="ECO:0000256" key="11">
    <source>
        <dbReference type="ARBA" id="ARBA00023136"/>
    </source>
</evidence>
<feature type="domain" description="Histidine kinase" evidence="13">
    <location>
        <begin position="480"/>
        <end position="590"/>
    </location>
</feature>
<comment type="subcellular location">
    <subcellularLocation>
        <location evidence="2">Cell membrane</location>
        <topology evidence="2">Multi-pass membrane protein</topology>
    </subcellularLocation>
</comment>
<gene>
    <name evidence="15" type="ORF">ACFO1S_03565</name>
</gene>
<evidence type="ECO:0000313" key="15">
    <source>
        <dbReference type="EMBL" id="MFC4302516.1"/>
    </source>
</evidence>
<dbReference type="Pfam" id="PF00672">
    <property type="entry name" value="HAMP"/>
    <property type="match status" value="1"/>
</dbReference>
<dbReference type="Proteomes" id="UP001595755">
    <property type="component" value="Unassembled WGS sequence"/>
</dbReference>
<keyword evidence="16" id="KW-1185">Reference proteome</keyword>
<keyword evidence="12" id="KW-1133">Transmembrane helix</keyword>
<feature type="domain" description="HAMP" evidence="14">
    <location>
        <begin position="311"/>
        <end position="363"/>
    </location>
</feature>
<comment type="catalytic activity">
    <reaction evidence="1">
        <text>ATP + protein L-histidine = ADP + protein N-phospho-L-histidine.</text>
        <dbReference type="EC" id="2.7.13.3"/>
    </reaction>
</comment>
<keyword evidence="8 15" id="KW-0418">Kinase</keyword>
<dbReference type="EC" id="2.7.13.3" evidence="3"/>
<keyword evidence="5" id="KW-0597">Phosphoprotein</keyword>
<dbReference type="SMART" id="SM00387">
    <property type="entry name" value="HATPase_c"/>
    <property type="match status" value="1"/>
</dbReference>
<dbReference type="PANTHER" id="PTHR34220">
    <property type="entry name" value="SENSOR HISTIDINE KINASE YPDA"/>
    <property type="match status" value="1"/>
</dbReference>
<evidence type="ECO:0000256" key="9">
    <source>
        <dbReference type="ARBA" id="ARBA00022840"/>
    </source>
</evidence>
<evidence type="ECO:0000256" key="5">
    <source>
        <dbReference type="ARBA" id="ARBA00022553"/>
    </source>
</evidence>
<comment type="caution">
    <text evidence="15">The sequence shown here is derived from an EMBL/GenBank/DDBJ whole genome shotgun (WGS) entry which is preliminary data.</text>
</comment>
<evidence type="ECO:0000256" key="1">
    <source>
        <dbReference type="ARBA" id="ARBA00000085"/>
    </source>
</evidence>
<name>A0ABV8S4R1_9BACL</name>
<keyword evidence="9" id="KW-0067">ATP-binding</keyword>
<accession>A0ABV8S4R1</accession>
<evidence type="ECO:0000256" key="10">
    <source>
        <dbReference type="ARBA" id="ARBA00023012"/>
    </source>
</evidence>
<organism evidence="15 16">
    <name type="scientific">Cohnella boryungensis</name>
    <dbReference type="NCBI Taxonomy" id="768479"/>
    <lineage>
        <taxon>Bacteria</taxon>
        <taxon>Bacillati</taxon>
        <taxon>Bacillota</taxon>
        <taxon>Bacilli</taxon>
        <taxon>Bacillales</taxon>
        <taxon>Paenibacillaceae</taxon>
        <taxon>Cohnella</taxon>
    </lineage>
</organism>
<evidence type="ECO:0000256" key="3">
    <source>
        <dbReference type="ARBA" id="ARBA00012438"/>
    </source>
</evidence>
<dbReference type="InterPro" id="IPR050640">
    <property type="entry name" value="Bact_2-comp_sensor_kinase"/>
</dbReference>
<feature type="transmembrane region" description="Helical" evidence="12">
    <location>
        <begin position="17"/>
        <end position="39"/>
    </location>
</feature>
<dbReference type="InterPro" id="IPR003660">
    <property type="entry name" value="HAMP_dom"/>
</dbReference>
<protein>
    <recommendedName>
        <fullName evidence="3">histidine kinase</fullName>
        <ecNumber evidence="3">2.7.13.3</ecNumber>
    </recommendedName>
</protein>
<dbReference type="Pfam" id="PF06580">
    <property type="entry name" value="His_kinase"/>
    <property type="match status" value="1"/>
</dbReference>
<dbReference type="EMBL" id="JBHSED010000003">
    <property type="protein sequence ID" value="MFC4302516.1"/>
    <property type="molecule type" value="Genomic_DNA"/>
</dbReference>
<reference evidence="16" key="1">
    <citation type="journal article" date="2019" name="Int. J. Syst. Evol. Microbiol.">
        <title>The Global Catalogue of Microorganisms (GCM) 10K type strain sequencing project: providing services to taxonomists for standard genome sequencing and annotation.</title>
        <authorList>
            <consortium name="The Broad Institute Genomics Platform"/>
            <consortium name="The Broad Institute Genome Sequencing Center for Infectious Disease"/>
            <person name="Wu L."/>
            <person name="Ma J."/>
        </authorList>
    </citation>
    <scope>NUCLEOTIDE SEQUENCE [LARGE SCALE GENOMIC DNA]</scope>
    <source>
        <strain evidence="16">CGMCC 4.1641</strain>
    </source>
</reference>
<evidence type="ECO:0000256" key="8">
    <source>
        <dbReference type="ARBA" id="ARBA00022777"/>
    </source>
</evidence>
<keyword evidence="4" id="KW-1003">Cell membrane</keyword>
<dbReference type="InterPro" id="IPR010559">
    <property type="entry name" value="Sig_transdc_His_kin_internal"/>
</dbReference>
<evidence type="ECO:0000256" key="6">
    <source>
        <dbReference type="ARBA" id="ARBA00022679"/>
    </source>
</evidence>
<dbReference type="GO" id="GO:0004673">
    <property type="term" value="F:protein histidine kinase activity"/>
    <property type="evidence" value="ECO:0007669"/>
    <property type="project" value="UniProtKB-EC"/>
</dbReference>
<dbReference type="InterPro" id="IPR003594">
    <property type="entry name" value="HATPase_dom"/>
</dbReference>
<proteinExistence type="predicted"/>
<dbReference type="SMART" id="SM00304">
    <property type="entry name" value="HAMP"/>
    <property type="match status" value="1"/>
</dbReference>
<dbReference type="PROSITE" id="PS50109">
    <property type="entry name" value="HIS_KIN"/>
    <property type="match status" value="1"/>
</dbReference>
<keyword evidence="6 15" id="KW-0808">Transferase</keyword>
<dbReference type="InterPro" id="IPR005467">
    <property type="entry name" value="His_kinase_dom"/>
</dbReference>
<evidence type="ECO:0000256" key="12">
    <source>
        <dbReference type="SAM" id="Phobius"/>
    </source>
</evidence>
<evidence type="ECO:0000313" key="16">
    <source>
        <dbReference type="Proteomes" id="UP001595755"/>
    </source>
</evidence>
<dbReference type="PANTHER" id="PTHR34220:SF7">
    <property type="entry name" value="SENSOR HISTIDINE KINASE YPDA"/>
    <property type="match status" value="1"/>
</dbReference>
<dbReference type="Gene3D" id="3.30.565.10">
    <property type="entry name" value="Histidine kinase-like ATPase, C-terminal domain"/>
    <property type="match status" value="1"/>
</dbReference>
<evidence type="ECO:0000259" key="13">
    <source>
        <dbReference type="PROSITE" id="PS50109"/>
    </source>
</evidence>
<evidence type="ECO:0000256" key="7">
    <source>
        <dbReference type="ARBA" id="ARBA00022741"/>
    </source>
</evidence>
<dbReference type="CDD" id="cd06225">
    <property type="entry name" value="HAMP"/>
    <property type="match status" value="1"/>
</dbReference>
<keyword evidence="10" id="KW-0902">Two-component regulatory system</keyword>
<evidence type="ECO:0000256" key="4">
    <source>
        <dbReference type="ARBA" id="ARBA00022475"/>
    </source>
</evidence>